<dbReference type="PRINTS" id="PR00455">
    <property type="entry name" value="HTHTETR"/>
</dbReference>
<gene>
    <name evidence="6" type="ORF">SU32_13480</name>
</gene>
<dbReference type="PROSITE" id="PS50977">
    <property type="entry name" value="HTH_TETR_2"/>
    <property type="match status" value="1"/>
</dbReference>
<sequence>MTNTRTHILDVGRKLAAQRGYTSVGLSELLKEADVPKGSFYHYFESKEKYGCALLTHYVHHYGVELAGTLANETLSGRERILAYFTAWQSRQSSQNADEKCLIVKLGAEISDLSPDMRLILRDGVEKIISKLSETLKIAETDGSCPAMTDYLTIATSLYQIWLGASLMAHLSQDAAPFETAMAHTLALVPST</sequence>
<proteinExistence type="predicted"/>
<evidence type="ECO:0000256" key="3">
    <source>
        <dbReference type="ARBA" id="ARBA00023163"/>
    </source>
</evidence>
<dbReference type="Proteomes" id="UP000038011">
    <property type="component" value="Unassembled WGS sequence"/>
</dbReference>
<keyword evidence="7" id="KW-1185">Reference proteome</keyword>
<dbReference type="OrthoDB" id="9811084at2"/>
<dbReference type="STRING" id="1514904.SU32_13480"/>
<dbReference type="InterPro" id="IPR001647">
    <property type="entry name" value="HTH_TetR"/>
</dbReference>
<feature type="DNA-binding region" description="H-T-H motif" evidence="4">
    <location>
        <begin position="25"/>
        <end position="44"/>
    </location>
</feature>
<dbReference type="PATRIC" id="fig|1514904.3.peg.1831"/>
<dbReference type="InterPro" id="IPR009057">
    <property type="entry name" value="Homeodomain-like_sf"/>
</dbReference>
<dbReference type="AlphaFoldDB" id="A0A0N0VL55"/>
<dbReference type="GO" id="GO:0003677">
    <property type="term" value="F:DNA binding"/>
    <property type="evidence" value="ECO:0007669"/>
    <property type="project" value="UniProtKB-UniRule"/>
</dbReference>
<evidence type="ECO:0000256" key="2">
    <source>
        <dbReference type="ARBA" id="ARBA00023125"/>
    </source>
</evidence>
<dbReference type="SUPFAM" id="SSF46689">
    <property type="entry name" value="Homeodomain-like"/>
    <property type="match status" value="1"/>
</dbReference>
<dbReference type="InterPro" id="IPR011075">
    <property type="entry name" value="TetR_C"/>
</dbReference>
<dbReference type="EMBL" id="JXMU01000020">
    <property type="protein sequence ID" value="KPB00494.1"/>
    <property type="molecule type" value="Genomic_DNA"/>
</dbReference>
<dbReference type="PANTHER" id="PTHR47506:SF6">
    <property type="entry name" value="HTH-TYPE TRANSCRIPTIONAL REPRESSOR NEMR"/>
    <property type="match status" value="1"/>
</dbReference>
<organism evidence="6 7">
    <name type="scientific">Ahrensia marina</name>
    <dbReference type="NCBI Taxonomy" id="1514904"/>
    <lineage>
        <taxon>Bacteria</taxon>
        <taxon>Pseudomonadati</taxon>
        <taxon>Pseudomonadota</taxon>
        <taxon>Alphaproteobacteria</taxon>
        <taxon>Hyphomicrobiales</taxon>
        <taxon>Ahrensiaceae</taxon>
        <taxon>Ahrensia</taxon>
    </lineage>
</organism>
<protein>
    <submittedName>
        <fullName evidence="6">TetR family transcriptional regulator</fullName>
    </submittedName>
</protein>
<keyword evidence="1" id="KW-0805">Transcription regulation</keyword>
<dbReference type="Pfam" id="PF16925">
    <property type="entry name" value="TetR_C_13"/>
    <property type="match status" value="1"/>
</dbReference>
<dbReference type="Gene3D" id="1.10.357.10">
    <property type="entry name" value="Tetracycline Repressor, domain 2"/>
    <property type="match status" value="1"/>
</dbReference>
<dbReference type="PANTHER" id="PTHR47506">
    <property type="entry name" value="TRANSCRIPTIONAL REGULATORY PROTEIN"/>
    <property type="match status" value="1"/>
</dbReference>
<evidence type="ECO:0000256" key="4">
    <source>
        <dbReference type="PROSITE-ProRule" id="PRU00335"/>
    </source>
</evidence>
<evidence type="ECO:0000256" key="1">
    <source>
        <dbReference type="ARBA" id="ARBA00023015"/>
    </source>
</evidence>
<dbReference type="SUPFAM" id="SSF48498">
    <property type="entry name" value="Tetracyclin repressor-like, C-terminal domain"/>
    <property type="match status" value="1"/>
</dbReference>
<evidence type="ECO:0000259" key="5">
    <source>
        <dbReference type="PROSITE" id="PS50977"/>
    </source>
</evidence>
<keyword evidence="2 4" id="KW-0238">DNA-binding</keyword>
<accession>A0A0N0VL55</accession>
<dbReference type="RefSeq" id="WP_053999899.1">
    <property type="nucleotide sequence ID" value="NZ_JXMU01000020.1"/>
</dbReference>
<evidence type="ECO:0000313" key="6">
    <source>
        <dbReference type="EMBL" id="KPB00494.1"/>
    </source>
</evidence>
<keyword evidence="3" id="KW-0804">Transcription</keyword>
<name>A0A0N0VL55_9HYPH</name>
<dbReference type="Pfam" id="PF00440">
    <property type="entry name" value="TetR_N"/>
    <property type="match status" value="1"/>
</dbReference>
<evidence type="ECO:0000313" key="7">
    <source>
        <dbReference type="Proteomes" id="UP000038011"/>
    </source>
</evidence>
<dbReference type="InterPro" id="IPR036271">
    <property type="entry name" value="Tet_transcr_reg_TetR-rel_C_sf"/>
</dbReference>
<reference evidence="6 7" key="1">
    <citation type="submission" date="2015-01" db="EMBL/GenBank/DDBJ databases">
        <title>Ahrensia donghaiensis sp. nov., a novel dimethylsulphoniopropionate-cleavage bacterium isolated from seawater and emended descriptions of the genus Ahrensia and Ahrensia kielensis.</title>
        <authorList>
            <person name="Liu J."/>
        </authorList>
    </citation>
    <scope>NUCLEOTIDE SEQUENCE [LARGE SCALE GENOMIC DNA]</scope>
    <source>
        <strain evidence="6 7">LZD062</strain>
    </source>
</reference>
<feature type="domain" description="HTH tetR-type" evidence="5">
    <location>
        <begin position="2"/>
        <end position="62"/>
    </location>
</feature>
<comment type="caution">
    <text evidence="6">The sequence shown here is derived from an EMBL/GenBank/DDBJ whole genome shotgun (WGS) entry which is preliminary data.</text>
</comment>